<feature type="region of interest" description="Disordered" evidence="14">
    <location>
        <begin position="168"/>
        <end position="205"/>
    </location>
</feature>
<reference evidence="17 18" key="1">
    <citation type="submission" date="2024-08" db="EMBL/GenBank/DDBJ databases">
        <authorList>
            <person name="Cucini C."/>
            <person name="Frati F."/>
        </authorList>
    </citation>
    <scope>NUCLEOTIDE SEQUENCE [LARGE SCALE GENOMIC DNA]</scope>
</reference>
<organism evidence="17 18">
    <name type="scientific">Orchesella dallaii</name>
    <dbReference type="NCBI Taxonomy" id="48710"/>
    <lineage>
        <taxon>Eukaryota</taxon>
        <taxon>Metazoa</taxon>
        <taxon>Ecdysozoa</taxon>
        <taxon>Arthropoda</taxon>
        <taxon>Hexapoda</taxon>
        <taxon>Collembola</taxon>
        <taxon>Entomobryomorpha</taxon>
        <taxon>Entomobryoidea</taxon>
        <taxon>Orchesellidae</taxon>
        <taxon>Orchesellinae</taxon>
        <taxon>Orchesella</taxon>
    </lineage>
</organism>
<evidence type="ECO:0000256" key="6">
    <source>
        <dbReference type="ARBA" id="ARBA00022692"/>
    </source>
</evidence>
<keyword evidence="12 15" id="KW-0472">Membrane</keyword>
<keyword evidence="6 15" id="KW-0812">Transmembrane</keyword>
<evidence type="ECO:0000256" key="3">
    <source>
        <dbReference type="ARBA" id="ARBA00016584"/>
    </source>
</evidence>
<evidence type="ECO:0000256" key="5">
    <source>
        <dbReference type="ARBA" id="ARBA00022568"/>
    </source>
</evidence>
<keyword evidence="8" id="KW-0256">Endoplasmic reticulum</keyword>
<feature type="signal peptide" evidence="16">
    <location>
        <begin position="1"/>
        <end position="18"/>
    </location>
</feature>
<evidence type="ECO:0000313" key="17">
    <source>
        <dbReference type="EMBL" id="CAL8132530.1"/>
    </source>
</evidence>
<dbReference type="PANTHER" id="PTHR15929">
    <property type="entry name" value="STORE-OPERATED CALCIUM ENTRY-ASSOCIATED REGULATORY FACTOR"/>
    <property type="match status" value="1"/>
</dbReference>
<dbReference type="EMBL" id="CAXLJM020000092">
    <property type="protein sequence ID" value="CAL8132530.1"/>
    <property type="molecule type" value="Genomic_DNA"/>
</dbReference>
<keyword evidence="10 15" id="KW-1133">Transmembrane helix</keyword>
<dbReference type="Proteomes" id="UP001642540">
    <property type="component" value="Unassembled WGS sequence"/>
</dbReference>
<dbReference type="InterPro" id="IPR009567">
    <property type="entry name" value="SARAF"/>
</dbReference>
<evidence type="ECO:0000256" key="4">
    <source>
        <dbReference type="ARBA" id="ARBA00022448"/>
    </source>
</evidence>
<feature type="compositionally biased region" description="Low complexity" evidence="14">
    <location>
        <begin position="268"/>
        <end position="289"/>
    </location>
</feature>
<keyword evidence="9" id="KW-0106">Calcium</keyword>
<evidence type="ECO:0000256" key="14">
    <source>
        <dbReference type="SAM" id="MobiDB-lite"/>
    </source>
</evidence>
<evidence type="ECO:0000256" key="11">
    <source>
        <dbReference type="ARBA" id="ARBA00023065"/>
    </source>
</evidence>
<accession>A0ABP1RPU1</accession>
<evidence type="ECO:0000256" key="9">
    <source>
        <dbReference type="ARBA" id="ARBA00022837"/>
    </source>
</evidence>
<evidence type="ECO:0000256" key="10">
    <source>
        <dbReference type="ARBA" id="ARBA00022989"/>
    </source>
</evidence>
<feature type="transmembrane region" description="Helical" evidence="15">
    <location>
        <begin position="143"/>
        <end position="163"/>
    </location>
</feature>
<evidence type="ECO:0000256" key="7">
    <source>
        <dbReference type="ARBA" id="ARBA00022729"/>
    </source>
</evidence>
<evidence type="ECO:0000256" key="16">
    <source>
        <dbReference type="SAM" id="SignalP"/>
    </source>
</evidence>
<evidence type="ECO:0000313" key="18">
    <source>
        <dbReference type="Proteomes" id="UP001642540"/>
    </source>
</evidence>
<gene>
    <name evidence="17" type="ORF">ODALV1_LOCUS24644</name>
</gene>
<name>A0ABP1RPU1_9HEXA</name>
<comment type="similarity">
    <text evidence="2">Belongs to the SARAF family.</text>
</comment>
<sequence>MGRISVILLLALCGTSFAWDFGRKVQLRDVKALTLYSGAMAAGRRSAPIPQLRCVGGSADCVFEPTVVQCYNRGGDGFDVQWECKAEMGTGYRFGRISISCEGYDYPDDPYILKGSCGLEYTIELSGYNDDYHPYHRNGSLKALLVAVVLATLIYAIYITCIAPDPTRQRSNTNNDFPRRPGPGAGNPPPPGFRQDFYGDGGAGNDGGFSGGTGGSCNANANAQGSSDGAGGFWTGAAAGALGGYMLGRSGNSGGTHRHGPSTSYAWGSSNNGGSRSSVSSSSSSRMTSGFGGTTRR</sequence>
<comment type="subcellular location">
    <subcellularLocation>
        <location evidence="1">Endoplasmic reticulum membrane</location>
        <topology evidence="1">Single-pass type I membrane protein</topology>
    </subcellularLocation>
</comment>
<keyword evidence="4" id="KW-0813">Transport</keyword>
<protein>
    <recommendedName>
        <fullName evidence="3">Store-operated calcium entry-associated regulatory factor</fullName>
    </recommendedName>
    <alternativeName>
        <fullName evidence="13">Transmembrane protein 66</fullName>
    </alternativeName>
</protein>
<feature type="region of interest" description="Disordered" evidence="14">
    <location>
        <begin position="247"/>
        <end position="297"/>
    </location>
</feature>
<evidence type="ECO:0000256" key="1">
    <source>
        <dbReference type="ARBA" id="ARBA00004115"/>
    </source>
</evidence>
<evidence type="ECO:0000256" key="13">
    <source>
        <dbReference type="ARBA" id="ARBA00031116"/>
    </source>
</evidence>
<comment type="caution">
    <text evidence="17">The sequence shown here is derived from an EMBL/GenBank/DDBJ whole genome shotgun (WGS) entry which is preliminary data.</text>
</comment>
<keyword evidence="11" id="KW-0406">Ion transport</keyword>
<evidence type="ECO:0000256" key="12">
    <source>
        <dbReference type="ARBA" id="ARBA00023136"/>
    </source>
</evidence>
<evidence type="ECO:0000256" key="8">
    <source>
        <dbReference type="ARBA" id="ARBA00022824"/>
    </source>
</evidence>
<dbReference type="PANTHER" id="PTHR15929:SF0">
    <property type="entry name" value="STORE-OPERATED CALCIUM ENTRY-ASSOCIATED REGULATORY FACTOR"/>
    <property type="match status" value="1"/>
</dbReference>
<dbReference type="Pfam" id="PF06682">
    <property type="entry name" value="SARAF"/>
    <property type="match status" value="1"/>
</dbReference>
<feature type="chain" id="PRO_5045234507" description="Store-operated calcium entry-associated regulatory factor" evidence="16">
    <location>
        <begin position="19"/>
        <end position="297"/>
    </location>
</feature>
<keyword evidence="7 16" id="KW-0732">Signal</keyword>
<proteinExistence type="inferred from homology"/>
<keyword evidence="5" id="KW-0109">Calcium transport</keyword>
<evidence type="ECO:0000256" key="15">
    <source>
        <dbReference type="SAM" id="Phobius"/>
    </source>
</evidence>
<evidence type="ECO:0000256" key="2">
    <source>
        <dbReference type="ARBA" id="ARBA00006833"/>
    </source>
</evidence>
<keyword evidence="18" id="KW-1185">Reference proteome</keyword>